<proteinExistence type="predicted"/>
<evidence type="ECO:0000259" key="1">
    <source>
        <dbReference type="PROSITE" id="PS50943"/>
    </source>
</evidence>
<dbReference type="Gene3D" id="1.10.260.40">
    <property type="entry name" value="lambda repressor-like DNA-binding domains"/>
    <property type="match status" value="1"/>
</dbReference>
<name>A0A239EUZ2_9BURK</name>
<dbReference type="GO" id="GO:0003677">
    <property type="term" value="F:DNA binding"/>
    <property type="evidence" value="ECO:0007669"/>
    <property type="project" value="InterPro"/>
</dbReference>
<dbReference type="PROSITE" id="PS50943">
    <property type="entry name" value="HTH_CROC1"/>
    <property type="match status" value="1"/>
</dbReference>
<dbReference type="Proteomes" id="UP000198284">
    <property type="component" value="Unassembled WGS sequence"/>
</dbReference>
<accession>A0A239EUZ2</accession>
<reference evidence="2 3" key="1">
    <citation type="submission" date="2017-06" db="EMBL/GenBank/DDBJ databases">
        <authorList>
            <person name="Kim H.J."/>
            <person name="Triplett B.A."/>
        </authorList>
    </citation>
    <scope>NUCLEOTIDE SEQUENCE [LARGE SCALE GENOMIC DNA]</scope>
    <source>
        <strain evidence="2 3">U15</strain>
    </source>
</reference>
<protein>
    <recommendedName>
        <fullName evidence="1">HTH cro/C1-type domain-containing protein</fullName>
    </recommendedName>
</protein>
<sequence length="135" mass="15113">MRKAKLNKELERRQFSERLVNALENAGFPGAGPTQLARLYNSLSMSDKVTIHAARKWLVGESIPTQDKIRILAHELSVTPEWLRFGGGEHAPGAQEGRSSTLPPSLLNGFNKLDRSEQKVVIQLIETLLELKQDQ</sequence>
<dbReference type="EMBL" id="FZOT01000003">
    <property type="protein sequence ID" value="SNS47873.1"/>
    <property type="molecule type" value="Genomic_DNA"/>
</dbReference>
<dbReference type="InterPro" id="IPR001387">
    <property type="entry name" value="Cro/C1-type_HTH"/>
</dbReference>
<feature type="domain" description="HTH cro/C1-type" evidence="1">
    <location>
        <begin position="56"/>
        <end position="83"/>
    </location>
</feature>
<evidence type="ECO:0000313" key="3">
    <source>
        <dbReference type="Proteomes" id="UP000198284"/>
    </source>
</evidence>
<keyword evidence="3" id="KW-1185">Reference proteome</keyword>
<dbReference type="InterPro" id="IPR010982">
    <property type="entry name" value="Lambda_DNA-bd_dom_sf"/>
</dbReference>
<organism evidence="2 3">
    <name type="scientific">Noviherbaspirillum humi</name>
    <dbReference type="NCBI Taxonomy" id="1688639"/>
    <lineage>
        <taxon>Bacteria</taxon>
        <taxon>Pseudomonadati</taxon>
        <taxon>Pseudomonadota</taxon>
        <taxon>Betaproteobacteria</taxon>
        <taxon>Burkholderiales</taxon>
        <taxon>Oxalobacteraceae</taxon>
        <taxon>Noviherbaspirillum</taxon>
    </lineage>
</organism>
<gene>
    <name evidence="2" type="ORF">SAMN06265795_1037</name>
</gene>
<evidence type="ECO:0000313" key="2">
    <source>
        <dbReference type="EMBL" id="SNS47873.1"/>
    </source>
</evidence>
<dbReference type="AlphaFoldDB" id="A0A239EUZ2"/>